<dbReference type="InterPro" id="IPR008964">
    <property type="entry name" value="Invasin/intimin_cell_adhesion"/>
</dbReference>
<keyword evidence="3" id="KW-1185">Reference proteome</keyword>
<dbReference type="RefSeq" id="WP_030875467.1">
    <property type="nucleotide sequence ID" value="NZ_JBIRHZ010000001.1"/>
</dbReference>
<dbReference type="Gene3D" id="2.60.40.10">
    <property type="entry name" value="Immunoglobulins"/>
    <property type="match status" value="3"/>
</dbReference>
<gene>
    <name evidence="2" type="ORF">ADK38_08610</name>
</gene>
<protein>
    <recommendedName>
        <fullName evidence="4">Bacterial Ig-like domain-containing protein</fullName>
    </recommendedName>
</protein>
<evidence type="ECO:0000313" key="2">
    <source>
        <dbReference type="EMBL" id="KOG90470.1"/>
    </source>
</evidence>
<feature type="region of interest" description="Disordered" evidence="1">
    <location>
        <begin position="187"/>
        <end position="207"/>
    </location>
</feature>
<proteinExistence type="predicted"/>
<dbReference type="Proteomes" id="UP000037020">
    <property type="component" value="Unassembled WGS sequence"/>
</dbReference>
<evidence type="ECO:0000256" key="1">
    <source>
        <dbReference type="SAM" id="MobiDB-lite"/>
    </source>
</evidence>
<dbReference type="SUPFAM" id="SSF49373">
    <property type="entry name" value="Invasin/intimin cell-adhesion fragments"/>
    <property type="match status" value="1"/>
</dbReference>
<feature type="region of interest" description="Disordered" evidence="1">
    <location>
        <begin position="1"/>
        <end position="43"/>
    </location>
</feature>
<organism evidence="2 3">
    <name type="scientific">Streptomyces varsoviensis</name>
    <dbReference type="NCBI Taxonomy" id="67373"/>
    <lineage>
        <taxon>Bacteria</taxon>
        <taxon>Bacillati</taxon>
        <taxon>Actinomycetota</taxon>
        <taxon>Actinomycetes</taxon>
        <taxon>Kitasatosporales</taxon>
        <taxon>Streptomycetaceae</taxon>
        <taxon>Streptomyces</taxon>
    </lineage>
</organism>
<dbReference type="EMBL" id="LGUT01000713">
    <property type="protein sequence ID" value="KOG90470.1"/>
    <property type="molecule type" value="Genomic_DNA"/>
</dbReference>
<evidence type="ECO:0000313" key="3">
    <source>
        <dbReference type="Proteomes" id="UP000037020"/>
    </source>
</evidence>
<comment type="caution">
    <text evidence="2">The sequence shown here is derived from an EMBL/GenBank/DDBJ whole genome shotgun (WGS) entry which is preliminary data.</text>
</comment>
<name>A0ABR5JAP5_9ACTN</name>
<reference evidence="2 3" key="1">
    <citation type="submission" date="2015-07" db="EMBL/GenBank/DDBJ databases">
        <authorList>
            <person name="Ju K.-S."/>
            <person name="Doroghazi J.R."/>
            <person name="Metcalf W.W."/>
        </authorList>
    </citation>
    <scope>NUCLEOTIDE SEQUENCE [LARGE SCALE GENOMIC DNA]</scope>
    <source>
        <strain evidence="2 3">NRRL B-3589</strain>
    </source>
</reference>
<accession>A0ABR5JAP5</accession>
<sequence length="316" mass="32595">MKEHALHTPPHPPPPEIDSPKEKSTVTDPRQSIAGTADSPAQWVSVAEGSKSLGSHPVSHGSWACTPAKDWTEGSHTVSATAGYTAQFDDGYGPVYSAPSYVTFDVAIPPAPAAPAISSPAEGATVTDVRQQVTGTAERGVEKVTLADGSTALPGEAHVTGTAWTYTPGADWAPGAHTITAVAHRSGRNSSASTPRHFSVQAPSPTPTVSVELVDPLADNQEAEADCAFTHKLDVHITENGDAVRALPITFTVKGSTGSDFVTGAATYPSHTDDNGVAPATTLYAGDTPGSFTVSVTSSSRADVGKDIHLTVRPRS</sequence>
<dbReference type="InterPro" id="IPR013783">
    <property type="entry name" value="Ig-like_fold"/>
</dbReference>
<evidence type="ECO:0008006" key="4">
    <source>
        <dbReference type="Google" id="ProtNLM"/>
    </source>
</evidence>
<feature type="compositionally biased region" description="Polar residues" evidence="1">
    <location>
        <begin position="188"/>
        <end position="207"/>
    </location>
</feature>